<organism evidence="1">
    <name type="scientific">Myoviridae sp. ctsK93</name>
    <dbReference type="NCBI Taxonomy" id="2825190"/>
    <lineage>
        <taxon>Viruses</taxon>
        <taxon>Duplodnaviria</taxon>
        <taxon>Heunggongvirae</taxon>
        <taxon>Uroviricota</taxon>
        <taxon>Caudoviricetes</taxon>
    </lineage>
</organism>
<reference evidence="1" key="1">
    <citation type="journal article" date="2021" name="Proc. Natl. Acad. Sci. U.S.A.">
        <title>A Catalog of Tens of Thousands of Viruses from Human Metagenomes Reveals Hidden Associations with Chronic Diseases.</title>
        <authorList>
            <person name="Tisza M.J."/>
            <person name="Buck C.B."/>
        </authorList>
    </citation>
    <scope>NUCLEOTIDE SEQUENCE</scope>
    <source>
        <strain evidence="1">CtsK93</strain>
    </source>
</reference>
<evidence type="ECO:0000313" key="1">
    <source>
        <dbReference type="EMBL" id="DAE07185.1"/>
    </source>
</evidence>
<sequence>MYTNIINNIIELEKVETFIDIKPYYVFLYPKSEDASNVIIVDGLPTYQSKKENLALPLLTCVWNPIALNNIVVTDDMLSNYRIFIGYIQ</sequence>
<protein>
    <submittedName>
        <fullName evidence="1">Uncharacterized protein</fullName>
    </submittedName>
</protein>
<name>A0A8S5PL91_9CAUD</name>
<proteinExistence type="predicted"/>
<accession>A0A8S5PL91</accession>
<dbReference type="EMBL" id="BK015446">
    <property type="protein sequence ID" value="DAE07185.1"/>
    <property type="molecule type" value="Genomic_DNA"/>
</dbReference>